<sequence>MTSSRPVGRPKVQPDADNSVRNLLISVALELFASRTYSQVSTREIAEKAGSNIGMIRYYFGNKAGLFEACIAEFYRPIVAVLQQMEQEESTDIEKMILCYYELLAEHPNWPRMLITSMQLDSGTEQRAALERVIRKLRELIVKVVSREGALQPECNPRFASTSILSIILFPFLMPDALRKQNGLLLDSETLSQLAAHNAQVLRHGLLAGNRNER</sequence>
<protein>
    <submittedName>
        <fullName evidence="4">TetR/AcrR family transcriptional regulator</fullName>
    </submittedName>
</protein>
<dbReference type="GO" id="GO:0003677">
    <property type="term" value="F:DNA binding"/>
    <property type="evidence" value="ECO:0007669"/>
    <property type="project" value="UniProtKB-UniRule"/>
</dbReference>
<dbReference type="PROSITE" id="PS50977">
    <property type="entry name" value="HTH_TETR_2"/>
    <property type="match status" value="1"/>
</dbReference>
<dbReference type="InterPro" id="IPR036271">
    <property type="entry name" value="Tet_transcr_reg_TetR-rel_C_sf"/>
</dbReference>
<dbReference type="PRINTS" id="PR00455">
    <property type="entry name" value="HTHTETR"/>
</dbReference>
<gene>
    <name evidence="4" type="ORF">HER31_01715</name>
</gene>
<dbReference type="AlphaFoldDB" id="A0A6H1U9K7"/>
<feature type="DNA-binding region" description="H-T-H motif" evidence="2">
    <location>
        <begin position="41"/>
        <end position="60"/>
    </location>
</feature>
<evidence type="ECO:0000256" key="2">
    <source>
        <dbReference type="PROSITE-ProRule" id="PRU00335"/>
    </source>
</evidence>
<dbReference type="RefSeq" id="WP_168658988.1">
    <property type="nucleotide sequence ID" value="NZ_CP051180.1"/>
</dbReference>
<reference evidence="4 5" key="1">
    <citation type="submission" date="2020-04" db="EMBL/GenBank/DDBJ databases">
        <title>Ferrimonas sp. S7 isolated from sea water.</title>
        <authorList>
            <person name="Bae S.S."/>
            <person name="Baek K."/>
        </authorList>
    </citation>
    <scope>NUCLEOTIDE SEQUENCE [LARGE SCALE GENOMIC DNA]</scope>
    <source>
        <strain evidence="4 5">S7</strain>
    </source>
</reference>
<dbReference type="Proteomes" id="UP000501602">
    <property type="component" value="Chromosome"/>
</dbReference>
<feature type="domain" description="HTH tetR-type" evidence="3">
    <location>
        <begin position="18"/>
        <end position="78"/>
    </location>
</feature>
<evidence type="ECO:0000259" key="3">
    <source>
        <dbReference type="PROSITE" id="PS50977"/>
    </source>
</evidence>
<dbReference type="InterPro" id="IPR001647">
    <property type="entry name" value="HTH_TetR"/>
</dbReference>
<evidence type="ECO:0000313" key="5">
    <source>
        <dbReference type="Proteomes" id="UP000501602"/>
    </source>
</evidence>
<accession>A0A6H1U9K7</accession>
<dbReference type="Pfam" id="PF00440">
    <property type="entry name" value="TetR_N"/>
    <property type="match status" value="1"/>
</dbReference>
<dbReference type="Gene3D" id="1.10.357.10">
    <property type="entry name" value="Tetracycline Repressor, domain 2"/>
    <property type="match status" value="1"/>
</dbReference>
<proteinExistence type="predicted"/>
<organism evidence="4 5">
    <name type="scientific">Ferrimonas lipolytica</name>
    <dbReference type="NCBI Taxonomy" id="2724191"/>
    <lineage>
        <taxon>Bacteria</taxon>
        <taxon>Pseudomonadati</taxon>
        <taxon>Pseudomonadota</taxon>
        <taxon>Gammaproteobacteria</taxon>
        <taxon>Alteromonadales</taxon>
        <taxon>Ferrimonadaceae</taxon>
        <taxon>Ferrimonas</taxon>
    </lineage>
</organism>
<dbReference type="InterPro" id="IPR009057">
    <property type="entry name" value="Homeodomain-like_sf"/>
</dbReference>
<dbReference type="KEGG" id="fes:HER31_01715"/>
<dbReference type="PANTHER" id="PTHR43479">
    <property type="entry name" value="ACREF/ENVCD OPERON REPRESSOR-RELATED"/>
    <property type="match status" value="1"/>
</dbReference>
<dbReference type="EMBL" id="CP051180">
    <property type="protein sequence ID" value="QIZ75727.1"/>
    <property type="molecule type" value="Genomic_DNA"/>
</dbReference>
<dbReference type="SUPFAM" id="SSF48498">
    <property type="entry name" value="Tetracyclin repressor-like, C-terminal domain"/>
    <property type="match status" value="1"/>
</dbReference>
<dbReference type="InterPro" id="IPR050624">
    <property type="entry name" value="HTH-type_Tx_Regulator"/>
</dbReference>
<keyword evidence="5" id="KW-1185">Reference proteome</keyword>
<evidence type="ECO:0000256" key="1">
    <source>
        <dbReference type="ARBA" id="ARBA00023125"/>
    </source>
</evidence>
<dbReference type="SUPFAM" id="SSF46689">
    <property type="entry name" value="Homeodomain-like"/>
    <property type="match status" value="1"/>
</dbReference>
<evidence type="ECO:0000313" key="4">
    <source>
        <dbReference type="EMBL" id="QIZ75727.1"/>
    </source>
</evidence>
<dbReference type="PANTHER" id="PTHR43479:SF11">
    <property type="entry name" value="ACREF_ENVCD OPERON REPRESSOR-RELATED"/>
    <property type="match status" value="1"/>
</dbReference>
<name>A0A6H1U9K7_9GAMM</name>
<keyword evidence="1 2" id="KW-0238">DNA-binding</keyword>